<evidence type="ECO:0000313" key="3">
    <source>
        <dbReference type="Proteomes" id="UP000183585"/>
    </source>
</evidence>
<name>A0A1C5AYW5_9ACTN</name>
<organism evidence="2 3">
    <name type="scientific">Micromonospora carbonacea</name>
    <dbReference type="NCBI Taxonomy" id="47853"/>
    <lineage>
        <taxon>Bacteria</taxon>
        <taxon>Bacillati</taxon>
        <taxon>Actinomycetota</taxon>
        <taxon>Actinomycetes</taxon>
        <taxon>Micromonosporales</taxon>
        <taxon>Micromonosporaceae</taxon>
        <taxon>Micromonospora</taxon>
    </lineage>
</organism>
<gene>
    <name evidence="2" type="ORF">GA0070563_13123</name>
</gene>
<evidence type="ECO:0000313" key="2">
    <source>
        <dbReference type="EMBL" id="SCF50398.1"/>
    </source>
</evidence>
<dbReference type="InterPro" id="IPR012337">
    <property type="entry name" value="RNaseH-like_sf"/>
</dbReference>
<protein>
    <submittedName>
        <fullName evidence="2">Uncharacterized protein</fullName>
    </submittedName>
</protein>
<dbReference type="InterPro" id="IPR036397">
    <property type="entry name" value="RNaseH_sf"/>
</dbReference>
<evidence type="ECO:0000256" key="1">
    <source>
        <dbReference type="SAM" id="MobiDB-lite"/>
    </source>
</evidence>
<feature type="region of interest" description="Disordered" evidence="1">
    <location>
        <begin position="1"/>
        <end position="20"/>
    </location>
</feature>
<sequence>MTTTTANHDHGAQHIAFTDPDSTTVNTLPVLGWGAAGEGWPDLTPVVSTPEGPQPLPFDPARRFAYGPTADDATHNLQQRTAAPRVVGLDLSMAATGIAWADGTTYTATTRATGDRRLLAIVDEIARAIDGRNIDLVVIEDLPTHAKSAGITGMVHGAVRAWLIRHNAPYALVAPASLKKYAAGKGNCGKPEMAVAAYKRLGREPADDNQVDALWLRAMGLDRLGHPAVPMPATHRAVLDAVRWPAEATR</sequence>
<dbReference type="RefSeq" id="WP_218107470.1">
    <property type="nucleotide sequence ID" value="NZ_FMCT01000031.1"/>
</dbReference>
<accession>A0A1C5AYW5</accession>
<reference evidence="3" key="1">
    <citation type="submission" date="2016-06" db="EMBL/GenBank/DDBJ databases">
        <authorList>
            <person name="Varghese N."/>
            <person name="Submissions Spin"/>
        </authorList>
    </citation>
    <scope>NUCLEOTIDE SEQUENCE [LARGE SCALE GENOMIC DNA]</scope>
    <source>
        <strain evidence="3">DSM 43168</strain>
    </source>
</reference>
<dbReference type="SUPFAM" id="SSF53098">
    <property type="entry name" value="Ribonuclease H-like"/>
    <property type="match status" value="1"/>
</dbReference>
<dbReference type="Gene3D" id="3.30.420.10">
    <property type="entry name" value="Ribonuclease H-like superfamily/Ribonuclease H"/>
    <property type="match status" value="1"/>
</dbReference>
<dbReference type="GO" id="GO:0003676">
    <property type="term" value="F:nucleic acid binding"/>
    <property type="evidence" value="ECO:0007669"/>
    <property type="project" value="InterPro"/>
</dbReference>
<keyword evidence="3" id="KW-1185">Reference proteome</keyword>
<dbReference type="Proteomes" id="UP000183585">
    <property type="component" value="Unassembled WGS sequence"/>
</dbReference>
<dbReference type="AlphaFoldDB" id="A0A1C5AYW5"/>
<dbReference type="EMBL" id="FMCT01000031">
    <property type="protein sequence ID" value="SCF50398.1"/>
    <property type="molecule type" value="Genomic_DNA"/>
</dbReference>
<proteinExistence type="predicted"/>